<feature type="transmembrane region" description="Helical" evidence="1">
    <location>
        <begin position="6"/>
        <end position="24"/>
    </location>
</feature>
<comment type="caution">
    <text evidence="2">The sequence shown here is derived from an EMBL/GenBank/DDBJ whole genome shotgun (WGS) entry which is preliminary data.</text>
</comment>
<gene>
    <name evidence="2" type="ORF">CAMP_LOCUS14471</name>
</gene>
<keyword evidence="1" id="KW-0812">Transmembrane</keyword>
<organism evidence="2 3">
    <name type="scientific">Caenorhabditis angaria</name>
    <dbReference type="NCBI Taxonomy" id="860376"/>
    <lineage>
        <taxon>Eukaryota</taxon>
        <taxon>Metazoa</taxon>
        <taxon>Ecdysozoa</taxon>
        <taxon>Nematoda</taxon>
        <taxon>Chromadorea</taxon>
        <taxon>Rhabditida</taxon>
        <taxon>Rhabditina</taxon>
        <taxon>Rhabditomorpha</taxon>
        <taxon>Rhabditoidea</taxon>
        <taxon>Rhabditidae</taxon>
        <taxon>Peloderinae</taxon>
        <taxon>Caenorhabditis</taxon>
    </lineage>
</organism>
<reference evidence="2" key="1">
    <citation type="submission" date="2022-11" db="EMBL/GenBank/DDBJ databases">
        <authorList>
            <person name="Kikuchi T."/>
        </authorList>
    </citation>
    <scope>NUCLEOTIDE SEQUENCE</scope>
    <source>
        <strain evidence="2">PS1010</strain>
    </source>
</reference>
<keyword evidence="1" id="KW-1133">Transmembrane helix</keyword>
<sequence length="88" mass="9719">MSVVHIAFIAIPIGIYLTTFFVTYPIEYMPLSYSCVAVVTQHGSGSTFLLLTTNNSVRKVAIEIVSCKKRLAQHTSVVSKTQRRSIAN</sequence>
<evidence type="ECO:0000313" key="2">
    <source>
        <dbReference type="EMBL" id="CAI5451834.1"/>
    </source>
</evidence>
<evidence type="ECO:0000256" key="1">
    <source>
        <dbReference type="SAM" id="Phobius"/>
    </source>
</evidence>
<protein>
    <submittedName>
        <fullName evidence="2">Uncharacterized protein</fullName>
    </submittedName>
</protein>
<keyword evidence="3" id="KW-1185">Reference proteome</keyword>
<evidence type="ECO:0000313" key="3">
    <source>
        <dbReference type="Proteomes" id="UP001152747"/>
    </source>
</evidence>
<dbReference type="AlphaFoldDB" id="A0A9P1IVJ8"/>
<accession>A0A9P1IVJ8</accession>
<name>A0A9P1IVJ8_9PELO</name>
<dbReference type="Proteomes" id="UP001152747">
    <property type="component" value="Unassembled WGS sequence"/>
</dbReference>
<keyword evidence="1" id="KW-0472">Membrane</keyword>
<dbReference type="PANTHER" id="PTHR47405">
    <property type="entry name" value="SERPENTINE RECEPTOR, CLASS H-RELATED"/>
    <property type="match status" value="1"/>
</dbReference>
<dbReference type="EMBL" id="CANHGI010000005">
    <property type="protein sequence ID" value="CAI5451834.1"/>
    <property type="molecule type" value="Genomic_DNA"/>
</dbReference>
<proteinExistence type="predicted"/>